<dbReference type="Pfam" id="PF00265">
    <property type="entry name" value="TK"/>
    <property type="match status" value="1"/>
</dbReference>
<evidence type="ECO:0000256" key="11">
    <source>
        <dbReference type="RuleBase" id="RU004165"/>
    </source>
</evidence>
<feature type="binding site" evidence="9">
    <location>
        <position position="186"/>
    </location>
    <ligand>
        <name>substrate</name>
    </ligand>
</feature>
<sequence>MAELVFFSGTMDSGKSTLALQTHHNHSSAGRRGLVFTRKDRAGEATLSSRLGLQASAIEVTPETNFLRLMTQALSKGETVDYLICDEAQFYEVEQIDQLARVVDDFGIDVFTFGITTDFRTALFPGAQRLLEIADRMNILQVEALCWCGKKATHQARIVNGVMVTEGEQVVVGDAGTNAKPDEVVYEVLCRKHHMRKVTSKKAKQEHMSKSALPFEDSIG</sequence>
<accession>A0A2R4S9M0</accession>
<evidence type="ECO:0000256" key="8">
    <source>
        <dbReference type="PIRSR" id="PIRSR035805-1"/>
    </source>
</evidence>
<evidence type="ECO:0000256" key="10">
    <source>
        <dbReference type="RuleBase" id="RU000544"/>
    </source>
</evidence>
<evidence type="ECO:0000256" key="6">
    <source>
        <dbReference type="ARBA" id="ARBA00022777"/>
    </source>
</evidence>
<dbReference type="GO" id="GO:0005524">
    <property type="term" value="F:ATP binding"/>
    <property type="evidence" value="ECO:0007669"/>
    <property type="project" value="UniProtKB-KW"/>
</dbReference>
<dbReference type="GO" id="GO:0005829">
    <property type="term" value="C:cytosol"/>
    <property type="evidence" value="ECO:0007669"/>
    <property type="project" value="TreeGrafter"/>
</dbReference>
<evidence type="ECO:0000256" key="4">
    <source>
        <dbReference type="ARBA" id="ARBA00022679"/>
    </source>
</evidence>
<organism evidence="13">
    <name type="scientific">uncultured Actinomycetes bacterium</name>
    <dbReference type="NCBI Taxonomy" id="152507"/>
    <lineage>
        <taxon>Bacteria</taxon>
        <taxon>Bacillati</taxon>
        <taxon>Actinomycetota</taxon>
        <taxon>Actinomycetes</taxon>
        <taxon>environmental samples</taxon>
    </lineage>
</organism>
<keyword evidence="6 10" id="KW-0418">Kinase</keyword>
<dbReference type="EC" id="2.7.1.21" evidence="2 10"/>
<evidence type="ECO:0000256" key="3">
    <source>
        <dbReference type="ARBA" id="ARBA00022634"/>
    </source>
</evidence>
<evidence type="ECO:0000256" key="9">
    <source>
        <dbReference type="PIRSR" id="PIRSR035805-2"/>
    </source>
</evidence>
<dbReference type="GO" id="GO:0004797">
    <property type="term" value="F:thymidine kinase activity"/>
    <property type="evidence" value="ECO:0007669"/>
    <property type="project" value="UniProtKB-EC"/>
</dbReference>
<evidence type="ECO:0000313" key="13">
    <source>
        <dbReference type="EMBL" id="AVZ43938.1"/>
    </source>
</evidence>
<dbReference type="SUPFAM" id="SSF52540">
    <property type="entry name" value="P-loop containing nucleoside triphosphate hydrolases"/>
    <property type="match status" value="1"/>
</dbReference>
<evidence type="ECO:0000256" key="7">
    <source>
        <dbReference type="ARBA" id="ARBA00022840"/>
    </source>
</evidence>
<dbReference type="PANTHER" id="PTHR11441">
    <property type="entry name" value="THYMIDINE KINASE"/>
    <property type="match status" value="1"/>
</dbReference>
<keyword evidence="7 10" id="KW-0067">ATP-binding</keyword>
<dbReference type="PIRSF" id="PIRSF035805">
    <property type="entry name" value="TK_cell"/>
    <property type="match status" value="1"/>
</dbReference>
<dbReference type="SUPFAM" id="SSF57716">
    <property type="entry name" value="Glucocorticoid receptor-like (DNA-binding domain)"/>
    <property type="match status" value="1"/>
</dbReference>
<proteinExistence type="inferred from homology"/>
<dbReference type="GO" id="GO:0071897">
    <property type="term" value="P:DNA biosynthetic process"/>
    <property type="evidence" value="ECO:0007669"/>
    <property type="project" value="UniProtKB-KW"/>
</dbReference>
<dbReference type="InterPro" id="IPR027417">
    <property type="entry name" value="P-loop_NTPase"/>
</dbReference>
<evidence type="ECO:0000256" key="12">
    <source>
        <dbReference type="SAM" id="MobiDB-lite"/>
    </source>
</evidence>
<evidence type="ECO:0000256" key="2">
    <source>
        <dbReference type="ARBA" id="ARBA00012118"/>
    </source>
</evidence>
<dbReference type="AlphaFoldDB" id="A0A2R4S9M0"/>
<comment type="similarity">
    <text evidence="1 11">Belongs to the thymidine kinase family.</text>
</comment>
<dbReference type="PANTHER" id="PTHR11441:SF0">
    <property type="entry name" value="THYMIDINE KINASE, CYTOSOLIC"/>
    <property type="match status" value="1"/>
</dbReference>
<keyword evidence="5 10" id="KW-0547">Nucleotide-binding</keyword>
<dbReference type="Gene3D" id="3.40.50.300">
    <property type="entry name" value="P-loop containing nucleotide triphosphate hydrolases"/>
    <property type="match status" value="1"/>
</dbReference>
<dbReference type="GO" id="GO:0046104">
    <property type="term" value="P:thymidine metabolic process"/>
    <property type="evidence" value="ECO:0007669"/>
    <property type="project" value="TreeGrafter"/>
</dbReference>
<evidence type="ECO:0000256" key="5">
    <source>
        <dbReference type="ARBA" id="ARBA00022741"/>
    </source>
</evidence>
<keyword evidence="4 10" id="KW-0808">Transferase</keyword>
<evidence type="ECO:0000256" key="1">
    <source>
        <dbReference type="ARBA" id="ARBA00007587"/>
    </source>
</evidence>
<feature type="active site" description="Proton acceptor" evidence="8">
    <location>
        <position position="87"/>
    </location>
</feature>
<dbReference type="EMBL" id="MF737519">
    <property type="protein sequence ID" value="AVZ43938.1"/>
    <property type="molecule type" value="Genomic_DNA"/>
</dbReference>
<feature type="region of interest" description="Disordered" evidence="12">
    <location>
        <begin position="199"/>
        <end position="220"/>
    </location>
</feature>
<feature type="binding site" evidence="9">
    <location>
        <begin position="170"/>
        <end position="173"/>
    </location>
    <ligand>
        <name>substrate</name>
    </ligand>
</feature>
<comment type="catalytic activity">
    <reaction evidence="10">
        <text>thymidine + ATP = dTMP + ADP + H(+)</text>
        <dbReference type="Rhea" id="RHEA:19129"/>
        <dbReference type="ChEBI" id="CHEBI:15378"/>
        <dbReference type="ChEBI" id="CHEBI:17748"/>
        <dbReference type="ChEBI" id="CHEBI:30616"/>
        <dbReference type="ChEBI" id="CHEBI:63528"/>
        <dbReference type="ChEBI" id="CHEBI:456216"/>
        <dbReference type="EC" id="2.7.1.21"/>
    </reaction>
</comment>
<protein>
    <recommendedName>
        <fullName evidence="2 10">Thymidine kinase</fullName>
        <ecNumber evidence="2 10">2.7.1.21</ecNumber>
    </recommendedName>
</protein>
<keyword evidence="3 10" id="KW-0237">DNA synthesis</keyword>
<dbReference type="NCBIfam" id="NF003297">
    <property type="entry name" value="PRK04296.1-2"/>
    <property type="match status" value="1"/>
</dbReference>
<dbReference type="Gene3D" id="3.30.60.20">
    <property type="match status" value="1"/>
</dbReference>
<dbReference type="InterPro" id="IPR001267">
    <property type="entry name" value="Thymidine_kinase"/>
</dbReference>
<reference evidence="13" key="1">
    <citation type="journal article" date="2018" name="Nature">
        <title>A distinct abundant group of microbial rhodopsins discovered using functional metagenomics.</title>
        <authorList>
            <person name="Pushkarev A."/>
            <person name="Inoue K."/>
            <person name="Larom S."/>
            <person name="Flores-Uribe J."/>
            <person name="Singh M."/>
            <person name="Konno M."/>
            <person name="Tomido S."/>
            <person name="Ito S."/>
            <person name="Nakamura R."/>
            <person name="Tsunoda S.P."/>
            <person name="Philsof A."/>
            <person name="Sharon I."/>
            <person name="Yutin N."/>
            <person name="Koonin E.V."/>
            <person name="Kandori H."/>
            <person name="Beja O."/>
        </authorList>
    </citation>
    <scope>NUCLEOTIDE SEQUENCE</scope>
</reference>
<name>A0A2R4S9M0_9ACTN</name>